<sequence>MNLDPINAPTRVSLFVLERVEKTSMPEGGDGQSWYRYVLRNGRSTITGQRRGSLKDVVAYAKRCAEQINTRQASSQSVWSPRRKKVT</sequence>
<dbReference type="Proteomes" id="UP000218899">
    <property type="component" value="Chromosome"/>
</dbReference>
<organism evidence="1 2">
    <name type="scientific">Sulfurifustis variabilis</name>
    <dbReference type="NCBI Taxonomy" id="1675686"/>
    <lineage>
        <taxon>Bacteria</taxon>
        <taxon>Pseudomonadati</taxon>
        <taxon>Pseudomonadota</taxon>
        <taxon>Gammaproteobacteria</taxon>
        <taxon>Acidiferrobacterales</taxon>
        <taxon>Acidiferrobacteraceae</taxon>
        <taxon>Sulfurifustis</taxon>
    </lineage>
</organism>
<dbReference type="OrthoDB" id="9798855at2"/>
<evidence type="ECO:0000313" key="2">
    <source>
        <dbReference type="Proteomes" id="UP000218899"/>
    </source>
</evidence>
<dbReference type="EMBL" id="AP014936">
    <property type="protein sequence ID" value="BAU47585.1"/>
    <property type="molecule type" value="Genomic_DNA"/>
</dbReference>
<evidence type="ECO:0000313" key="1">
    <source>
        <dbReference type="EMBL" id="BAU47585.1"/>
    </source>
</evidence>
<gene>
    <name evidence="1" type="ORF">SVA_1006</name>
</gene>
<keyword evidence="2" id="KW-1185">Reference proteome</keyword>
<accession>A0A1B4V2M0</accession>
<dbReference type="KEGG" id="sva:SVA_1006"/>
<dbReference type="AlphaFoldDB" id="A0A1B4V2M0"/>
<name>A0A1B4V2M0_9GAMM</name>
<protein>
    <submittedName>
        <fullName evidence="1">RNP-1 like RNA-binding protein</fullName>
    </submittedName>
</protein>
<dbReference type="RefSeq" id="WP_096459629.1">
    <property type="nucleotide sequence ID" value="NZ_AP014936.1"/>
</dbReference>
<reference evidence="1 2" key="1">
    <citation type="submission" date="2015-08" db="EMBL/GenBank/DDBJ databases">
        <title>Complete genome sequence of Sulfurifustis variabilis.</title>
        <authorList>
            <person name="Miura A."/>
            <person name="Kojima H."/>
            <person name="Fukui M."/>
        </authorList>
    </citation>
    <scope>NUCLEOTIDE SEQUENCE [LARGE SCALE GENOMIC DNA]</scope>
    <source>
        <strain evidence="2">skN76</strain>
    </source>
</reference>
<proteinExistence type="predicted"/>